<reference evidence="2 3" key="1">
    <citation type="submission" date="2015-11" db="EMBL/GenBank/DDBJ databases">
        <title>Genomic analysis of 38 Legionella species identifies large and diverse effector repertoires.</title>
        <authorList>
            <person name="Burstein D."/>
            <person name="Amaro F."/>
            <person name="Zusman T."/>
            <person name="Lifshitz Z."/>
            <person name="Cohen O."/>
            <person name="Gilbert J.A."/>
            <person name="Pupko T."/>
            <person name="Shuman H.A."/>
            <person name="Segal G."/>
        </authorList>
    </citation>
    <scope>NUCLEOTIDE SEQUENCE [LARGE SCALE GENOMIC DNA]</scope>
    <source>
        <strain evidence="2 3">PX-1-G2-E2</strain>
    </source>
</reference>
<evidence type="ECO:0000259" key="1">
    <source>
        <dbReference type="Pfam" id="PF03572"/>
    </source>
</evidence>
<dbReference type="AlphaFoldDB" id="A0A0W0VUT3"/>
<name>A0A0W0VUT3_9GAMM</name>
<dbReference type="PATRIC" id="fig|466.6.peg.3077"/>
<keyword evidence="3" id="KW-1185">Reference proteome</keyword>
<gene>
    <name evidence="2" type="primary">ctpA</name>
    <name evidence="2" type="ORF">Lmac_2873</name>
</gene>
<evidence type="ECO:0000313" key="3">
    <source>
        <dbReference type="Proteomes" id="UP000054908"/>
    </source>
</evidence>
<keyword evidence="2" id="KW-0645">Protease</keyword>
<dbReference type="InterPro" id="IPR029045">
    <property type="entry name" value="ClpP/crotonase-like_dom_sf"/>
</dbReference>
<dbReference type="SUPFAM" id="SSF52096">
    <property type="entry name" value="ClpP/crotonase"/>
    <property type="match status" value="1"/>
</dbReference>
<feature type="domain" description="Tail specific protease" evidence="1">
    <location>
        <begin position="1"/>
        <end position="39"/>
    </location>
</feature>
<dbReference type="GO" id="GO:0006508">
    <property type="term" value="P:proteolysis"/>
    <property type="evidence" value="ECO:0007669"/>
    <property type="project" value="UniProtKB-KW"/>
</dbReference>
<keyword evidence="2" id="KW-0378">Hydrolase</keyword>
<comment type="caution">
    <text evidence="2">The sequence shown here is derived from an EMBL/GenBank/DDBJ whole genome shotgun (WGS) entry which is preliminary data.</text>
</comment>
<dbReference type="Gene3D" id="3.90.226.10">
    <property type="entry name" value="2-enoyl-CoA Hydratase, Chain A, domain 1"/>
    <property type="match status" value="1"/>
</dbReference>
<dbReference type="Pfam" id="PF03572">
    <property type="entry name" value="Peptidase_S41"/>
    <property type="match status" value="1"/>
</dbReference>
<dbReference type="Proteomes" id="UP000054908">
    <property type="component" value="Unassembled WGS sequence"/>
</dbReference>
<dbReference type="STRING" id="466.Lmac_2873"/>
<evidence type="ECO:0000313" key="2">
    <source>
        <dbReference type="EMBL" id="KTD24000.1"/>
    </source>
</evidence>
<organism evidence="2 3">
    <name type="scientific">Legionella maceachernii</name>
    <dbReference type="NCBI Taxonomy" id="466"/>
    <lineage>
        <taxon>Bacteria</taxon>
        <taxon>Pseudomonadati</taxon>
        <taxon>Pseudomonadota</taxon>
        <taxon>Gammaproteobacteria</taxon>
        <taxon>Legionellales</taxon>
        <taxon>Legionellaceae</taxon>
        <taxon>Legionella</taxon>
    </lineage>
</organism>
<dbReference type="EMBL" id="LNYL01000051">
    <property type="protein sequence ID" value="KTD24000.1"/>
    <property type="molecule type" value="Genomic_DNA"/>
</dbReference>
<proteinExistence type="predicted"/>
<accession>A0A0W0VUT3</accession>
<protein>
    <submittedName>
        <fullName evidence="2">Carboxy-terminal protease</fullName>
    </submittedName>
</protein>
<dbReference type="InterPro" id="IPR005151">
    <property type="entry name" value="Tail-specific_protease"/>
</dbReference>
<dbReference type="GO" id="GO:0008236">
    <property type="term" value="F:serine-type peptidase activity"/>
    <property type="evidence" value="ECO:0007669"/>
    <property type="project" value="InterPro"/>
</dbReference>
<sequence length="108" mass="11729">MQTVLPLDDKRGIKLTTALYYTPSGTSIQAKGITPDIVVEEIEVPKVDPKKDSFAGFSEADLNGHLMNSAEQAATKNSNKDDQDLLHEDYQLYAALTILKGLAVAANH</sequence>